<evidence type="ECO:0000313" key="2">
    <source>
        <dbReference type="EMBL" id="CAI9744545.1"/>
    </source>
</evidence>
<accession>A0AA36FMM8</accession>
<dbReference type="Proteomes" id="UP001162480">
    <property type="component" value="Chromosome 30"/>
</dbReference>
<sequence>MVSDGMKRISDSRGSPHDPQGTRNKLIMTNIYADKMRFGNKRNKCDVVGFVNGNHVNKDIEDSSNINSTSSEIDYEGRIGMTNSRDNHNNDVGDDISDYNDYQGGNNSVNCTDNDIYIKNRDLVFKRALEDRTGRSLTRSLHINVEDHKIKSAENPSGRLICPFSSDIDRHRPNYSSVSPILLNKVLIFAMIQSNFSCDDIDIILAARRHLIKLGNSRPIETFGILATAESNRLEKD</sequence>
<evidence type="ECO:0000313" key="3">
    <source>
        <dbReference type="Proteomes" id="UP001162480"/>
    </source>
</evidence>
<protein>
    <submittedName>
        <fullName evidence="2">Uncharacterized protein</fullName>
    </submittedName>
</protein>
<dbReference type="AlphaFoldDB" id="A0AA36FMM8"/>
<proteinExistence type="predicted"/>
<gene>
    <name evidence="2" type="ORF">OCTVUL_1B005425</name>
</gene>
<organism evidence="2 3">
    <name type="scientific">Octopus vulgaris</name>
    <name type="common">Common octopus</name>
    <dbReference type="NCBI Taxonomy" id="6645"/>
    <lineage>
        <taxon>Eukaryota</taxon>
        <taxon>Metazoa</taxon>
        <taxon>Spiralia</taxon>
        <taxon>Lophotrochozoa</taxon>
        <taxon>Mollusca</taxon>
        <taxon>Cephalopoda</taxon>
        <taxon>Coleoidea</taxon>
        <taxon>Octopodiformes</taxon>
        <taxon>Octopoda</taxon>
        <taxon>Incirrata</taxon>
        <taxon>Octopodidae</taxon>
        <taxon>Octopus</taxon>
    </lineage>
</organism>
<dbReference type="EMBL" id="OX597843">
    <property type="protein sequence ID" value="CAI9744545.1"/>
    <property type="molecule type" value="Genomic_DNA"/>
</dbReference>
<name>A0AA36FMM8_OCTVU</name>
<evidence type="ECO:0000256" key="1">
    <source>
        <dbReference type="SAM" id="MobiDB-lite"/>
    </source>
</evidence>
<keyword evidence="3" id="KW-1185">Reference proteome</keyword>
<feature type="compositionally biased region" description="Basic and acidic residues" evidence="1">
    <location>
        <begin position="1"/>
        <end position="16"/>
    </location>
</feature>
<reference evidence="2" key="1">
    <citation type="submission" date="2023-08" db="EMBL/GenBank/DDBJ databases">
        <authorList>
            <person name="Alioto T."/>
            <person name="Alioto T."/>
            <person name="Gomez Garrido J."/>
        </authorList>
    </citation>
    <scope>NUCLEOTIDE SEQUENCE</scope>
</reference>
<feature type="region of interest" description="Disordered" evidence="1">
    <location>
        <begin position="1"/>
        <end position="23"/>
    </location>
</feature>